<evidence type="ECO:0000313" key="4">
    <source>
        <dbReference type="Proteomes" id="UP001432060"/>
    </source>
</evidence>
<feature type="domain" description="Tox-REase-2" evidence="1">
    <location>
        <begin position="390"/>
        <end position="526"/>
    </location>
</feature>
<evidence type="ECO:0000259" key="1">
    <source>
        <dbReference type="Pfam" id="PF15646"/>
    </source>
</evidence>
<keyword evidence="4" id="KW-1185">Reference proteome</keyword>
<proteinExistence type="predicted"/>
<sequence length="533" mass="57529">MIRGAMGLVDAMTTSRDTAIALRHELNRQQGMAGDDDAGHHFAKVYQQAAATTLDQLGFSAYVLGATGRGLLRNAREFMATDHAVAELLGAQADLTEGFGDPGAECSENFLGLGQHLPGTVGSTAWYDQYAPGGRSDRFRGSPEKLRDVATSWRHAGQLVLRLLEDAQAYASTAGKAHSGLAAESFQTYFKNSVGTGCPPALAREDEPLVTNLVAACNQLAKACDRYADHVQDAKLKIQQHHADPFTFDMPWNQPMFGGNGYDGGLKDAVLDDPYIHQLGDVAHALDSSKARIRLPQGSGGPSLPWWRPFPPLIPGPVPAPFALASYSGQLPGVLPMGNHVDPAVPWADPIPPVPGTTRLLSPAEQQRFRTWMNSLSPGGFAGGGGPRNPDNAYQLRVAGYPEREVPLEGRKTGLMVDGIRPADGYLVEAKHVRDPDCRKKSFRSLDRVEETLANPVKVKMVNGEAKIQWDPVVDSMYAGDEAELTRYKKAMANPANSEIRGLEVVTNGKDNAAYWQSMMAMTGTPGSTRYVP</sequence>
<feature type="domain" description="Outer membrane channel protein CpnT-like N-terminal" evidence="2">
    <location>
        <begin position="141"/>
        <end position="239"/>
    </location>
</feature>
<dbReference type="Pfam" id="PF15646">
    <property type="entry name" value="Tox-REase-2"/>
    <property type="match status" value="1"/>
</dbReference>
<dbReference type="InterPro" id="IPR057746">
    <property type="entry name" value="CpnT-like_N"/>
</dbReference>
<evidence type="ECO:0000313" key="3">
    <source>
        <dbReference type="EMBL" id="WUT81900.1"/>
    </source>
</evidence>
<name>A0ABZ1XEF0_9ACTN</name>
<dbReference type="RefSeq" id="WP_329396572.1">
    <property type="nucleotide sequence ID" value="NZ_CP109019.1"/>
</dbReference>
<dbReference type="Pfam" id="PF25547">
    <property type="entry name" value="WXG100_2"/>
    <property type="match status" value="1"/>
</dbReference>
<evidence type="ECO:0000259" key="2">
    <source>
        <dbReference type="Pfam" id="PF25547"/>
    </source>
</evidence>
<accession>A0ABZ1XEF0</accession>
<evidence type="ECO:0008006" key="5">
    <source>
        <dbReference type="Google" id="ProtNLM"/>
    </source>
</evidence>
<dbReference type="InterPro" id="IPR028906">
    <property type="entry name" value="Tox-REase-2_dom"/>
</dbReference>
<dbReference type="EMBL" id="CP109019">
    <property type="protein sequence ID" value="WUT81900.1"/>
    <property type="molecule type" value="Genomic_DNA"/>
</dbReference>
<dbReference type="Proteomes" id="UP001432060">
    <property type="component" value="Chromosome"/>
</dbReference>
<gene>
    <name evidence="3" type="ORF">OG515_06625</name>
</gene>
<organism evidence="3 4">
    <name type="scientific">Streptomyces melanogenes</name>
    <dbReference type="NCBI Taxonomy" id="67326"/>
    <lineage>
        <taxon>Bacteria</taxon>
        <taxon>Bacillati</taxon>
        <taxon>Actinomycetota</taxon>
        <taxon>Actinomycetes</taxon>
        <taxon>Kitasatosporales</taxon>
        <taxon>Streptomycetaceae</taxon>
        <taxon>Streptomyces</taxon>
    </lineage>
</organism>
<reference evidence="3" key="1">
    <citation type="submission" date="2022-10" db="EMBL/GenBank/DDBJ databases">
        <title>The complete genomes of actinobacterial strains from the NBC collection.</title>
        <authorList>
            <person name="Joergensen T.S."/>
            <person name="Alvarez Arevalo M."/>
            <person name="Sterndorff E.B."/>
            <person name="Faurdal D."/>
            <person name="Vuksanovic O."/>
            <person name="Mourched A.-S."/>
            <person name="Charusanti P."/>
            <person name="Shaw S."/>
            <person name="Blin K."/>
            <person name="Weber T."/>
        </authorList>
    </citation>
    <scope>NUCLEOTIDE SEQUENCE</scope>
    <source>
        <strain evidence="3">NBC_00668</strain>
    </source>
</reference>
<protein>
    <recommendedName>
        <fullName evidence="5">Tox-REase-2 domain-containing protein</fullName>
    </recommendedName>
</protein>